<protein>
    <recommendedName>
        <fullName evidence="12">Gamma-butyrobetaine dioxygenase</fullName>
    </recommendedName>
</protein>
<dbReference type="Gene3D" id="3.60.130.10">
    <property type="entry name" value="Clavaminate synthase-like"/>
    <property type="match status" value="1"/>
</dbReference>
<dbReference type="AlphaFoldDB" id="A0A8H7WAM0"/>
<dbReference type="SUPFAM" id="SSF51197">
    <property type="entry name" value="Clavaminate synthase-like"/>
    <property type="match status" value="1"/>
</dbReference>
<keyword evidence="3" id="KW-0479">Metal-binding</keyword>
<name>A0A8H7WAM0_9HELO</name>
<evidence type="ECO:0008006" key="12">
    <source>
        <dbReference type="Google" id="ProtNLM"/>
    </source>
</evidence>
<dbReference type="InterPro" id="IPR003819">
    <property type="entry name" value="TauD/TfdA-like"/>
</dbReference>
<dbReference type="GO" id="GO:0016706">
    <property type="term" value="F:2-oxoglutarate-dependent dioxygenase activity"/>
    <property type="evidence" value="ECO:0007669"/>
    <property type="project" value="UniProtKB-ARBA"/>
</dbReference>
<evidence type="ECO:0000256" key="5">
    <source>
        <dbReference type="ARBA" id="ARBA00023002"/>
    </source>
</evidence>
<gene>
    <name evidence="10" type="ORF">IFR04_006975</name>
</gene>
<evidence type="ECO:0000256" key="4">
    <source>
        <dbReference type="ARBA" id="ARBA00022964"/>
    </source>
</evidence>
<dbReference type="Pfam" id="PF06155">
    <property type="entry name" value="GBBH-like_N"/>
    <property type="match status" value="1"/>
</dbReference>
<dbReference type="Gene3D" id="3.30.2020.30">
    <property type="match status" value="1"/>
</dbReference>
<dbReference type="Pfam" id="PF02668">
    <property type="entry name" value="TauD"/>
    <property type="match status" value="1"/>
</dbReference>
<comment type="cofactor">
    <cofactor evidence="1">
        <name>Fe(2+)</name>
        <dbReference type="ChEBI" id="CHEBI:29033"/>
    </cofactor>
</comment>
<dbReference type="InterPro" id="IPR010376">
    <property type="entry name" value="GBBH-like_N"/>
</dbReference>
<evidence type="ECO:0000313" key="11">
    <source>
        <dbReference type="Proteomes" id="UP000664132"/>
    </source>
</evidence>
<organism evidence="10 11">
    <name type="scientific">Cadophora malorum</name>
    <dbReference type="NCBI Taxonomy" id="108018"/>
    <lineage>
        <taxon>Eukaryota</taxon>
        <taxon>Fungi</taxon>
        <taxon>Dikarya</taxon>
        <taxon>Ascomycota</taxon>
        <taxon>Pezizomycotina</taxon>
        <taxon>Leotiomycetes</taxon>
        <taxon>Helotiales</taxon>
        <taxon>Ploettnerulaceae</taxon>
        <taxon>Cadophora</taxon>
    </lineage>
</organism>
<keyword evidence="6" id="KW-0408">Iron</keyword>
<dbReference type="PANTHER" id="PTHR10696:SF25">
    <property type="entry name" value="OXIDOREDUCTASE AIM17-RELATED"/>
    <property type="match status" value="1"/>
</dbReference>
<dbReference type="CDD" id="cd00250">
    <property type="entry name" value="CAS_like"/>
    <property type="match status" value="1"/>
</dbReference>
<dbReference type="InterPro" id="IPR042098">
    <property type="entry name" value="TauD-like_sf"/>
</dbReference>
<comment type="caution">
    <text evidence="10">The sequence shown here is derived from an EMBL/GenBank/DDBJ whole genome shotgun (WGS) entry which is preliminary data.</text>
</comment>
<keyword evidence="11" id="KW-1185">Reference proteome</keyword>
<comment type="similarity">
    <text evidence="2">Belongs to the gamma-BBH/TMLD family.</text>
</comment>
<keyword evidence="5" id="KW-0560">Oxidoreductase</keyword>
<dbReference type="OrthoDB" id="406634at2759"/>
<evidence type="ECO:0000259" key="9">
    <source>
        <dbReference type="Pfam" id="PF06155"/>
    </source>
</evidence>
<dbReference type="GO" id="GO:0005739">
    <property type="term" value="C:mitochondrion"/>
    <property type="evidence" value="ECO:0007669"/>
    <property type="project" value="TreeGrafter"/>
</dbReference>
<dbReference type="Proteomes" id="UP000664132">
    <property type="component" value="Unassembled WGS sequence"/>
</dbReference>
<dbReference type="EMBL" id="JAFJYH010000095">
    <property type="protein sequence ID" value="KAG4419938.1"/>
    <property type="molecule type" value="Genomic_DNA"/>
</dbReference>
<dbReference type="GO" id="GO:0046872">
    <property type="term" value="F:metal ion binding"/>
    <property type="evidence" value="ECO:0007669"/>
    <property type="project" value="UniProtKB-KW"/>
</dbReference>
<evidence type="ECO:0000313" key="10">
    <source>
        <dbReference type="EMBL" id="KAG4419938.1"/>
    </source>
</evidence>
<evidence type="ECO:0000256" key="2">
    <source>
        <dbReference type="ARBA" id="ARBA00008654"/>
    </source>
</evidence>
<proteinExistence type="inferred from homology"/>
<keyword evidence="4" id="KW-0223">Dioxygenase</keyword>
<feature type="domain" description="TauD/TfdA-like" evidence="8">
    <location>
        <begin position="205"/>
        <end position="451"/>
    </location>
</feature>
<dbReference type="InterPro" id="IPR050411">
    <property type="entry name" value="AlphaKG_dependent_hydroxylases"/>
</dbReference>
<evidence type="ECO:0000256" key="7">
    <source>
        <dbReference type="SAM" id="MobiDB-lite"/>
    </source>
</evidence>
<evidence type="ECO:0000256" key="3">
    <source>
        <dbReference type="ARBA" id="ARBA00022723"/>
    </source>
</evidence>
<feature type="domain" description="Gamma-butyrobetaine hydroxylase-like N-terminal" evidence="9">
    <location>
        <begin position="101"/>
        <end position="153"/>
    </location>
</feature>
<evidence type="ECO:0000256" key="1">
    <source>
        <dbReference type="ARBA" id="ARBA00001954"/>
    </source>
</evidence>
<dbReference type="PANTHER" id="PTHR10696">
    <property type="entry name" value="GAMMA-BUTYROBETAINE HYDROXYLASE-RELATED"/>
    <property type="match status" value="1"/>
</dbReference>
<dbReference type="InterPro" id="IPR038492">
    <property type="entry name" value="GBBH-like_N_sf"/>
</dbReference>
<reference evidence="10" key="1">
    <citation type="submission" date="2021-02" db="EMBL/GenBank/DDBJ databases">
        <title>Genome sequence Cadophora malorum strain M34.</title>
        <authorList>
            <person name="Stefanovic E."/>
            <person name="Vu D."/>
            <person name="Scully C."/>
            <person name="Dijksterhuis J."/>
            <person name="Roader J."/>
            <person name="Houbraken J."/>
        </authorList>
    </citation>
    <scope>NUCLEOTIDE SEQUENCE</scope>
    <source>
        <strain evidence="10">M34</strain>
    </source>
</reference>
<evidence type="ECO:0000259" key="8">
    <source>
        <dbReference type="Pfam" id="PF02668"/>
    </source>
</evidence>
<evidence type="ECO:0000256" key="6">
    <source>
        <dbReference type="ARBA" id="ARBA00023004"/>
    </source>
</evidence>
<feature type="region of interest" description="Disordered" evidence="7">
    <location>
        <begin position="43"/>
        <end position="82"/>
    </location>
</feature>
<dbReference type="GO" id="GO:0045329">
    <property type="term" value="P:carnitine biosynthetic process"/>
    <property type="evidence" value="ECO:0007669"/>
    <property type="project" value="TreeGrafter"/>
</dbReference>
<accession>A0A8H7WAM0</accession>
<sequence>MEGLCRTTRLLSVTRLSSKQCNKTVRSFSISLCQQRCDGQTRLTRRPTALPRGSRNGASQLRRHSSRRSLTKEEWQTKTSPDGIPDMNLEYVKIGDSPGGFHPVFLRDACTCPKCVDPSSTQKQFQTTDIPQTIKANSVKRQENGDLTITWENDIPGFGPDHISTFPSKFFDICEWRSARLQDRSEHIRPRLWDKFRIEEELQFVSFTDYMQDDKQLFRALSQLQTRGLLLIRNVPESEESVAEIANRIGTIRDTFYGRTWDVKSVAEAKNVAYTHQFLGLHMDLLYMTNPPGFQFLHCLKNTCKGGASLFSDAFYAARRMTPSDQQVLSTRDLAYHYRNAGEHYYYERPLLELDRTTVTTNYGPQQAIKFINYSPPFQAPFPVTKNSQGFVFPKVMKALRSFADRVESPRNLFEYKLKEGECVIFNNRRVLHGRRQFDAGQGERWLKGTYIDTDVFKSKWRTLFEKYSTTEDARVGGQYVHPGKLEEGIARRAAQAEEATRVAEASS</sequence>